<gene>
    <name evidence="1" type="ORF">Tci_041954</name>
</gene>
<evidence type="ECO:0000313" key="1">
    <source>
        <dbReference type="EMBL" id="GEU69976.1"/>
    </source>
</evidence>
<comment type="caution">
    <text evidence="1">The sequence shown here is derived from an EMBL/GenBank/DDBJ whole genome shotgun (WGS) entry which is preliminary data.</text>
</comment>
<protein>
    <submittedName>
        <fullName evidence="1">Uncharacterized protein</fullName>
    </submittedName>
</protein>
<proteinExistence type="predicted"/>
<organism evidence="1">
    <name type="scientific">Tanacetum cinerariifolium</name>
    <name type="common">Dalmatian daisy</name>
    <name type="synonym">Chrysanthemum cinerariifolium</name>
    <dbReference type="NCBI Taxonomy" id="118510"/>
    <lineage>
        <taxon>Eukaryota</taxon>
        <taxon>Viridiplantae</taxon>
        <taxon>Streptophyta</taxon>
        <taxon>Embryophyta</taxon>
        <taxon>Tracheophyta</taxon>
        <taxon>Spermatophyta</taxon>
        <taxon>Magnoliopsida</taxon>
        <taxon>eudicotyledons</taxon>
        <taxon>Gunneridae</taxon>
        <taxon>Pentapetalae</taxon>
        <taxon>asterids</taxon>
        <taxon>campanulids</taxon>
        <taxon>Asterales</taxon>
        <taxon>Asteraceae</taxon>
        <taxon>Asteroideae</taxon>
        <taxon>Anthemideae</taxon>
        <taxon>Anthemidinae</taxon>
        <taxon>Tanacetum</taxon>
    </lineage>
</organism>
<dbReference type="AlphaFoldDB" id="A0A6L2M7I2"/>
<reference evidence="1" key="1">
    <citation type="journal article" date="2019" name="Sci. Rep.">
        <title>Draft genome of Tanacetum cinerariifolium, the natural source of mosquito coil.</title>
        <authorList>
            <person name="Yamashiro T."/>
            <person name="Shiraishi A."/>
            <person name="Satake H."/>
            <person name="Nakayama K."/>
        </authorList>
    </citation>
    <scope>NUCLEOTIDE SEQUENCE</scope>
</reference>
<dbReference type="EMBL" id="BKCJ010006032">
    <property type="protein sequence ID" value="GEU69976.1"/>
    <property type="molecule type" value="Genomic_DNA"/>
</dbReference>
<name>A0A6L2M7I2_TANCI</name>
<sequence length="302" mass="35111">MTSVQLYAWKGYTSPPLKLRCNKSKKKRGDVKEVLIDDEFFDLEKETLREGNEIAKVFKIKTEIFLFETPLCKEFKDFNHLLQSDVDVLTGYLPGFKTYKNHKNAWIYEWINEVPWVGEKTLLEYTIWKEPTDDICLECKLLHFKRDRFKERRRKLLGIPYKKPPTFKFEKFKVIKYLFEPAEEHVAIREYDNDIWQYGRGENANEEPVSNLTNTPNVIKSLSMGSSNVINVGKLSVRAHEDNESDVNDVCDETWKLKASKGTGRGSEIGILSNGSSHKAEIQPNELQAKVVAKHYKPLPVF</sequence>
<accession>A0A6L2M7I2</accession>